<keyword evidence="1" id="KW-0732">Signal</keyword>
<dbReference type="Proteomes" id="UP000729402">
    <property type="component" value="Unassembled WGS sequence"/>
</dbReference>
<accession>A0A8J5SHF0</accession>
<reference evidence="2" key="1">
    <citation type="journal article" date="2021" name="bioRxiv">
        <title>Whole Genome Assembly and Annotation of Northern Wild Rice, Zizania palustris L., Supports a Whole Genome Duplication in the Zizania Genus.</title>
        <authorList>
            <person name="Haas M."/>
            <person name="Kono T."/>
            <person name="Macchietto M."/>
            <person name="Millas R."/>
            <person name="McGilp L."/>
            <person name="Shao M."/>
            <person name="Duquette J."/>
            <person name="Hirsch C.N."/>
            <person name="Kimball J."/>
        </authorList>
    </citation>
    <scope>NUCLEOTIDE SEQUENCE</scope>
    <source>
        <tissue evidence="2">Fresh leaf tissue</tissue>
    </source>
</reference>
<evidence type="ECO:0008006" key="4">
    <source>
        <dbReference type="Google" id="ProtNLM"/>
    </source>
</evidence>
<evidence type="ECO:0000313" key="2">
    <source>
        <dbReference type="EMBL" id="KAG8072223.1"/>
    </source>
</evidence>
<organism evidence="2 3">
    <name type="scientific">Zizania palustris</name>
    <name type="common">Northern wild rice</name>
    <dbReference type="NCBI Taxonomy" id="103762"/>
    <lineage>
        <taxon>Eukaryota</taxon>
        <taxon>Viridiplantae</taxon>
        <taxon>Streptophyta</taxon>
        <taxon>Embryophyta</taxon>
        <taxon>Tracheophyta</taxon>
        <taxon>Spermatophyta</taxon>
        <taxon>Magnoliopsida</taxon>
        <taxon>Liliopsida</taxon>
        <taxon>Poales</taxon>
        <taxon>Poaceae</taxon>
        <taxon>BOP clade</taxon>
        <taxon>Oryzoideae</taxon>
        <taxon>Oryzeae</taxon>
        <taxon>Zizaniinae</taxon>
        <taxon>Zizania</taxon>
    </lineage>
</organism>
<gene>
    <name evidence="2" type="ORF">GUJ93_ZPchr0006g43714</name>
</gene>
<feature type="signal peptide" evidence="1">
    <location>
        <begin position="1"/>
        <end position="18"/>
    </location>
</feature>
<evidence type="ECO:0000256" key="1">
    <source>
        <dbReference type="SAM" id="SignalP"/>
    </source>
</evidence>
<reference evidence="2" key="2">
    <citation type="submission" date="2021-02" db="EMBL/GenBank/DDBJ databases">
        <authorList>
            <person name="Kimball J.A."/>
            <person name="Haas M.W."/>
            <person name="Macchietto M."/>
            <person name="Kono T."/>
            <person name="Duquette J."/>
            <person name="Shao M."/>
        </authorList>
    </citation>
    <scope>NUCLEOTIDE SEQUENCE</scope>
    <source>
        <tissue evidence="2">Fresh leaf tissue</tissue>
    </source>
</reference>
<dbReference type="AlphaFoldDB" id="A0A8J5SHF0"/>
<dbReference type="EMBL" id="JAAALK010000283">
    <property type="protein sequence ID" value="KAG8072223.1"/>
    <property type="molecule type" value="Genomic_DNA"/>
</dbReference>
<comment type="caution">
    <text evidence="2">The sequence shown here is derived from an EMBL/GenBank/DDBJ whole genome shotgun (WGS) entry which is preliminary data.</text>
</comment>
<sequence>MVARALAVSSCTIAVASAARWFAQHTARWPPRGAPATHYRLAAEPSGHRQQKGTMAARPLVFVLEFRSWSFWLLFTALQPYSHVVGSHVLMSATRTSLSQART</sequence>
<keyword evidence="3" id="KW-1185">Reference proteome</keyword>
<protein>
    <recommendedName>
        <fullName evidence="4">Secreted protein</fullName>
    </recommendedName>
</protein>
<proteinExistence type="predicted"/>
<feature type="chain" id="PRO_5035153943" description="Secreted protein" evidence="1">
    <location>
        <begin position="19"/>
        <end position="103"/>
    </location>
</feature>
<name>A0A8J5SHF0_ZIZPA</name>
<evidence type="ECO:0000313" key="3">
    <source>
        <dbReference type="Proteomes" id="UP000729402"/>
    </source>
</evidence>